<dbReference type="PANTHER" id="PTHR12072:SF4">
    <property type="entry name" value="CWF19-LIKE PROTEIN 1"/>
    <property type="match status" value="1"/>
</dbReference>
<dbReference type="InterPro" id="IPR040194">
    <property type="entry name" value="Cwf19-like"/>
</dbReference>
<gene>
    <name evidence="2" type="ORF">GSBLH_T00006178001</name>
</gene>
<dbReference type="Proteomes" id="UP000008312">
    <property type="component" value="Unassembled WGS sequence"/>
</dbReference>
<feature type="domain" description="Cwf19-like C-terminal" evidence="1">
    <location>
        <begin position="286"/>
        <end position="390"/>
    </location>
</feature>
<dbReference type="AlphaFoldDB" id="D8LYS9"/>
<evidence type="ECO:0000313" key="3">
    <source>
        <dbReference type="Proteomes" id="UP000008312"/>
    </source>
</evidence>
<dbReference type="RefSeq" id="XP_012894782.1">
    <property type="nucleotide sequence ID" value="XM_013039328.1"/>
</dbReference>
<dbReference type="GeneID" id="24922303"/>
<dbReference type="InterPro" id="IPR036265">
    <property type="entry name" value="HIT-like_sf"/>
</dbReference>
<dbReference type="EMBL" id="FN668639">
    <property type="protein sequence ID" value="CBK20734.2"/>
    <property type="molecule type" value="Genomic_DNA"/>
</dbReference>
<evidence type="ECO:0000313" key="2">
    <source>
        <dbReference type="EMBL" id="CBK20734.2"/>
    </source>
</evidence>
<dbReference type="InterPro" id="IPR006768">
    <property type="entry name" value="Cwf19-like_C_dom-1"/>
</dbReference>
<dbReference type="CDD" id="cd07380">
    <property type="entry name" value="MPP_CWF19_N"/>
    <property type="match status" value="1"/>
</dbReference>
<protein>
    <recommendedName>
        <fullName evidence="1">Cwf19-like C-terminal domain-containing protein</fullName>
    </recommendedName>
</protein>
<dbReference type="GO" id="GO:0061632">
    <property type="term" value="F:RNA lariat debranching enzyme activator activity"/>
    <property type="evidence" value="ECO:0007669"/>
    <property type="project" value="TreeGrafter"/>
</dbReference>
<evidence type="ECO:0000259" key="1">
    <source>
        <dbReference type="Pfam" id="PF04677"/>
    </source>
</evidence>
<dbReference type="InParanoid" id="D8LYS9"/>
<dbReference type="OMA" id="IVPITHY"/>
<dbReference type="GO" id="GO:0000398">
    <property type="term" value="P:mRNA splicing, via spliceosome"/>
    <property type="evidence" value="ECO:0007669"/>
    <property type="project" value="TreeGrafter"/>
</dbReference>
<dbReference type="PANTHER" id="PTHR12072">
    <property type="entry name" value="CWF19, CELL CYCLE CONTROL PROTEIN"/>
    <property type="match status" value="1"/>
</dbReference>
<accession>D8LYS9</accession>
<reference evidence="2" key="1">
    <citation type="submission" date="2010-02" db="EMBL/GenBank/DDBJ databases">
        <title>Sequencing and annotation of the Blastocystis hominis genome.</title>
        <authorList>
            <person name="Wincker P."/>
        </authorList>
    </citation>
    <scope>NUCLEOTIDE SEQUENCE</scope>
    <source>
        <strain evidence="2">Singapore isolate B</strain>
    </source>
</reference>
<dbReference type="GO" id="GO:0071014">
    <property type="term" value="C:post-mRNA release spliceosomal complex"/>
    <property type="evidence" value="ECO:0007669"/>
    <property type="project" value="TreeGrafter"/>
</dbReference>
<keyword evidence="3" id="KW-1185">Reference proteome</keyword>
<proteinExistence type="predicted"/>
<dbReference type="SUPFAM" id="SSF54197">
    <property type="entry name" value="HIT-like"/>
    <property type="match status" value="1"/>
</dbReference>
<dbReference type="OrthoDB" id="444325at2759"/>
<name>D8LYS9_BLAHO</name>
<dbReference type="Pfam" id="PF04677">
    <property type="entry name" value="CwfJ_C_1"/>
    <property type="match status" value="1"/>
</dbReference>
<dbReference type="Gene3D" id="3.30.428.10">
    <property type="entry name" value="HIT-like"/>
    <property type="match status" value="1"/>
</dbReference>
<organism evidence="2">
    <name type="scientific">Blastocystis hominis</name>
    <dbReference type="NCBI Taxonomy" id="12968"/>
    <lineage>
        <taxon>Eukaryota</taxon>
        <taxon>Sar</taxon>
        <taxon>Stramenopiles</taxon>
        <taxon>Bigyra</taxon>
        <taxon>Opalozoa</taxon>
        <taxon>Opalinata</taxon>
        <taxon>Blastocystidae</taxon>
        <taxon>Blastocystis</taxon>
    </lineage>
</organism>
<sequence length="501" mass="56092">MVKVLICGDIEGNIKDVSNRVNKYATSKVGPFDVLFCVGKFLDENNQIQIDSSISFSLPTYVVLKDDVISDELRDQLSKVKNLTLVTDVSFQTINDLRVLFIPGIYDEKEYTNNNSSSSSVYYHKSQIEQAIAASGEANVDFVFSAEWALGMLRNLDNSRFPSIPDCHSVGSPIISRVLASVRPRYHFAGSMNTFYERVPYRNIDGTITRIVCLGPVRAGSDKSRKWLHALNVVPASQMSAEERKQCDSFATKSPFDSFKRAQGAADSAPDKRVNAGESAGAAESAVRSSCWFCLAAPNVEKHLIVTVGENAYLACPKGQLTAGHILIIPVVHRQSTLQLPKEAVEEMEKMFRAQGKSVLIWERNLTTRNPLHCHLQVVPIETTKESVVKIVLDAAATQRGFHFQDIPEGQKLEDWAGKDDYLYAEVWGEKEIPKRFGYVVKEKRPQMQFFHQAVGSLLEAENVGDDWKALQKSVEEETKITSEFREAFKPYDIFEKEASS</sequence>